<organism evidence="1 2">
    <name type="scientific">Kutzneria kofuensis</name>
    <dbReference type="NCBI Taxonomy" id="103725"/>
    <lineage>
        <taxon>Bacteria</taxon>
        <taxon>Bacillati</taxon>
        <taxon>Actinomycetota</taxon>
        <taxon>Actinomycetes</taxon>
        <taxon>Pseudonocardiales</taxon>
        <taxon>Pseudonocardiaceae</taxon>
        <taxon>Kutzneria</taxon>
    </lineage>
</organism>
<accession>A0A7W9NG16</accession>
<reference evidence="1 2" key="1">
    <citation type="submission" date="2020-08" db="EMBL/GenBank/DDBJ databases">
        <title>Sequencing the genomes of 1000 actinobacteria strains.</title>
        <authorList>
            <person name="Klenk H.-P."/>
        </authorList>
    </citation>
    <scope>NUCLEOTIDE SEQUENCE [LARGE SCALE GENOMIC DNA]</scope>
    <source>
        <strain evidence="1 2">DSM 43851</strain>
    </source>
</reference>
<name>A0A7W9NG16_9PSEU</name>
<evidence type="ECO:0000313" key="1">
    <source>
        <dbReference type="EMBL" id="MBB5890633.1"/>
    </source>
</evidence>
<dbReference type="RefSeq" id="WP_246488557.1">
    <property type="nucleotide sequence ID" value="NZ_BAAAWY010000042.1"/>
</dbReference>
<dbReference type="EMBL" id="JACHIR010000001">
    <property type="protein sequence ID" value="MBB5890633.1"/>
    <property type="molecule type" value="Genomic_DNA"/>
</dbReference>
<sequence>MLSIDPKMLSRLDELEQDLLARRSRAVEEGWRGEIEGLDLTLTFLRSKRTRAQRTARLGAPTQVNLGMPTRGQHG</sequence>
<evidence type="ECO:0008006" key="3">
    <source>
        <dbReference type="Google" id="ProtNLM"/>
    </source>
</evidence>
<dbReference type="AlphaFoldDB" id="A0A7W9NG16"/>
<keyword evidence="2" id="KW-1185">Reference proteome</keyword>
<dbReference type="Proteomes" id="UP000585638">
    <property type="component" value="Unassembled WGS sequence"/>
</dbReference>
<evidence type="ECO:0000313" key="2">
    <source>
        <dbReference type="Proteomes" id="UP000585638"/>
    </source>
</evidence>
<proteinExistence type="predicted"/>
<gene>
    <name evidence="1" type="ORF">BJ998_001829</name>
</gene>
<protein>
    <recommendedName>
        <fullName evidence="3">Recombinase</fullName>
    </recommendedName>
</protein>
<comment type="caution">
    <text evidence="1">The sequence shown here is derived from an EMBL/GenBank/DDBJ whole genome shotgun (WGS) entry which is preliminary data.</text>
</comment>